<feature type="domain" description="Bet v I/Major latex protein" evidence="2">
    <location>
        <begin position="2"/>
        <end position="145"/>
    </location>
</feature>
<protein>
    <recommendedName>
        <fullName evidence="2">Bet v I/Major latex protein domain-containing protein</fullName>
    </recommendedName>
</protein>
<organism evidence="3 4">
    <name type="scientific">Vigna unguiculata</name>
    <name type="common">Cowpea</name>
    <dbReference type="NCBI Taxonomy" id="3917"/>
    <lineage>
        <taxon>Eukaryota</taxon>
        <taxon>Viridiplantae</taxon>
        <taxon>Streptophyta</taxon>
        <taxon>Embryophyta</taxon>
        <taxon>Tracheophyta</taxon>
        <taxon>Spermatophyta</taxon>
        <taxon>Magnoliopsida</taxon>
        <taxon>eudicotyledons</taxon>
        <taxon>Gunneridae</taxon>
        <taxon>Pentapetalae</taxon>
        <taxon>rosids</taxon>
        <taxon>fabids</taxon>
        <taxon>Fabales</taxon>
        <taxon>Fabaceae</taxon>
        <taxon>Papilionoideae</taxon>
        <taxon>50 kb inversion clade</taxon>
        <taxon>NPAAA clade</taxon>
        <taxon>indigoferoid/millettioid clade</taxon>
        <taxon>Phaseoleae</taxon>
        <taxon>Vigna</taxon>
    </lineage>
</organism>
<dbReference type="Gene3D" id="3.30.530.20">
    <property type="match status" value="2"/>
</dbReference>
<keyword evidence="4" id="KW-1185">Reference proteome</keyword>
<feature type="domain" description="Bet v I/Major latex protein" evidence="2">
    <location>
        <begin position="152"/>
        <end position="302"/>
    </location>
</feature>
<dbReference type="AlphaFoldDB" id="A0A4D6NBM0"/>
<dbReference type="PANTHER" id="PTHR31338">
    <property type="entry name" value="POLYKETIDE CYCLASE/DEHYDRASE AND LIPID TRANSPORT SUPERFAMILY PROTEIN"/>
    <property type="match status" value="1"/>
</dbReference>
<evidence type="ECO:0000259" key="2">
    <source>
        <dbReference type="SMART" id="SM01037"/>
    </source>
</evidence>
<sequence>MSLSGKISTEIRVHATAEKWFNLFATQLHHVQNLTDRVHGSKLHHGEDWHHNESIKHWTCTIDGKVTTYHESVESIDEANRRITYKVFGEDFDDKFKVFKVIFEATPKDEGGDIIKWIIEYETTSEEVDPPFAFLEFFVHKLLASFCIIIMSLAGKLSIEIRVHATATKWFNLLTTQLHHVQNLTDAVHETNLHHGEDWHHNESIKQWTSSIDGNATKYHESIESTDEANKTITYKIFGEDFEHKFKVLKLIFQGIHNDEGGDIIKWIIEYEIKSEEFDPPFGFLQFVYKASKDVDANLLKA</sequence>
<dbReference type="EMBL" id="CP039354">
    <property type="protein sequence ID" value="QCE10261.1"/>
    <property type="molecule type" value="Genomic_DNA"/>
</dbReference>
<gene>
    <name evidence="3" type="ORF">DEO72_LG10g1489</name>
</gene>
<evidence type="ECO:0000313" key="3">
    <source>
        <dbReference type="EMBL" id="QCE10261.1"/>
    </source>
</evidence>
<evidence type="ECO:0000313" key="4">
    <source>
        <dbReference type="Proteomes" id="UP000501690"/>
    </source>
</evidence>
<dbReference type="SUPFAM" id="SSF55961">
    <property type="entry name" value="Bet v1-like"/>
    <property type="match status" value="2"/>
</dbReference>
<reference evidence="3 4" key="1">
    <citation type="submission" date="2019-04" db="EMBL/GenBank/DDBJ databases">
        <title>An improved genome assembly and genetic linkage map for asparagus bean, Vigna unguiculata ssp. sesquipedialis.</title>
        <authorList>
            <person name="Xia Q."/>
            <person name="Zhang R."/>
            <person name="Dong Y."/>
        </authorList>
    </citation>
    <scope>NUCLEOTIDE SEQUENCE [LARGE SCALE GENOMIC DNA]</scope>
    <source>
        <tissue evidence="3">Leaf</tissue>
    </source>
</reference>
<dbReference type="GO" id="GO:0006952">
    <property type="term" value="P:defense response"/>
    <property type="evidence" value="ECO:0007669"/>
    <property type="project" value="InterPro"/>
</dbReference>
<comment type="similarity">
    <text evidence="1">Belongs to the MLP family.</text>
</comment>
<dbReference type="InterPro" id="IPR023393">
    <property type="entry name" value="START-like_dom_sf"/>
</dbReference>
<proteinExistence type="inferred from homology"/>
<dbReference type="InterPro" id="IPR052006">
    <property type="entry name" value="MLP-like"/>
</dbReference>
<dbReference type="Proteomes" id="UP000501690">
    <property type="component" value="Linkage Group LG10"/>
</dbReference>
<evidence type="ECO:0000256" key="1">
    <source>
        <dbReference type="ARBA" id="ARBA00038242"/>
    </source>
</evidence>
<name>A0A4D6NBM0_VIGUN</name>
<accession>A0A4D6NBM0</accession>
<dbReference type="Pfam" id="PF00407">
    <property type="entry name" value="Bet_v_1"/>
    <property type="match status" value="2"/>
</dbReference>
<dbReference type="PANTHER" id="PTHR31338:SF16">
    <property type="entry name" value="POLYKETIDE CYCLASE_DEHYDRASE AND LIPID TRANSPORT SUPERFAMILY PROTEIN"/>
    <property type="match status" value="1"/>
</dbReference>
<dbReference type="SMART" id="SM01037">
    <property type="entry name" value="Bet_v_1"/>
    <property type="match status" value="2"/>
</dbReference>
<dbReference type="InterPro" id="IPR000916">
    <property type="entry name" value="Bet_v_I/MLP"/>
</dbReference>